<dbReference type="RefSeq" id="WP_090477330.1">
    <property type="nucleotide sequence ID" value="NZ_LT629710.1"/>
</dbReference>
<dbReference type="Pfam" id="PF13563">
    <property type="entry name" value="2_5_RNA_ligase2"/>
    <property type="match status" value="1"/>
</dbReference>
<gene>
    <name evidence="1" type="ORF">SAMN04515671_3126</name>
</gene>
<sequence length="187" mass="19729">MVQSVELLLDPASEAAVRAEWDRLLDASLPSLGRHTGPGNRPHVTLAVAKVIAPPQESALSGVAQPMPLPVLLGAPLVFGAGPFVLARSVVPSVDLLTFQARVVTSLGDAARPFAHQQGPGRWTGHVTLARKLSASDLMLALGVLRPLPVIEATAVSLRRWDGDARIEWTVRPGAPSQEATQARLGN</sequence>
<keyword evidence="2" id="KW-1185">Reference proteome</keyword>
<dbReference type="InterPro" id="IPR009097">
    <property type="entry name" value="Cyclic_Pdiesterase"/>
</dbReference>
<dbReference type="STRING" id="1090615.SAMN04515671_3126"/>
<proteinExistence type="predicted"/>
<dbReference type="Proteomes" id="UP000198741">
    <property type="component" value="Chromosome I"/>
</dbReference>
<dbReference type="OrthoDB" id="3397424at2"/>
<organism evidence="1 2">
    <name type="scientific">Nakamurella panacisegetis</name>
    <dbReference type="NCBI Taxonomy" id="1090615"/>
    <lineage>
        <taxon>Bacteria</taxon>
        <taxon>Bacillati</taxon>
        <taxon>Actinomycetota</taxon>
        <taxon>Actinomycetes</taxon>
        <taxon>Nakamurellales</taxon>
        <taxon>Nakamurellaceae</taxon>
        <taxon>Nakamurella</taxon>
    </lineage>
</organism>
<evidence type="ECO:0000313" key="1">
    <source>
        <dbReference type="EMBL" id="SDP17625.1"/>
    </source>
</evidence>
<dbReference type="SUPFAM" id="SSF55144">
    <property type="entry name" value="LigT-like"/>
    <property type="match status" value="1"/>
</dbReference>
<dbReference type="GO" id="GO:0016874">
    <property type="term" value="F:ligase activity"/>
    <property type="evidence" value="ECO:0007669"/>
    <property type="project" value="UniProtKB-KW"/>
</dbReference>
<evidence type="ECO:0000313" key="2">
    <source>
        <dbReference type="Proteomes" id="UP000198741"/>
    </source>
</evidence>
<keyword evidence="1" id="KW-0436">Ligase</keyword>
<protein>
    <submittedName>
        <fullName evidence="1">2'-5' RNA ligase</fullName>
    </submittedName>
</protein>
<reference evidence="1 2" key="1">
    <citation type="submission" date="2016-10" db="EMBL/GenBank/DDBJ databases">
        <authorList>
            <person name="de Groot N.N."/>
        </authorList>
    </citation>
    <scope>NUCLEOTIDE SEQUENCE [LARGE SCALE GENOMIC DNA]</scope>
    <source>
        <strain evidence="2">P4-7,KCTC 19426,CECT 7604</strain>
    </source>
</reference>
<dbReference type="EMBL" id="LT629710">
    <property type="protein sequence ID" value="SDP17625.1"/>
    <property type="molecule type" value="Genomic_DNA"/>
</dbReference>
<accession>A0A1H0QKN1</accession>
<dbReference type="Gene3D" id="3.90.1140.10">
    <property type="entry name" value="Cyclic phosphodiesterase"/>
    <property type="match status" value="1"/>
</dbReference>
<dbReference type="AlphaFoldDB" id="A0A1H0QKN1"/>
<name>A0A1H0QKN1_9ACTN</name>